<organism evidence="3 4">
    <name type="scientific">Streptosporangium amethystogenes subsp. fukuiense</name>
    <dbReference type="NCBI Taxonomy" id="698418"/>
    <lineage>
        <taxon>Bacteria</taxon>
        <taxon>Bacillati</taxon>
        <taxon>Actinomycetota</taxon>
        <taxon>Actinomycetes</taxon>
        <taxon>Streptosporangiales</taxon>
        <taxon>Streptosporangiaceae</taxon>
        <taxon>Streptosporangium</taxon>
    </lineage>
</organism>
<evidence type="ECO:0000313" key="4">
    <source>
        <dbReference type="Proteomes" id="UP001596514"/>
    </source>
</evidence>
<accession>A0ABW2SX63</accession>
<dbReference type="SUPFAM" id="SSF56059">
    <property type="entry name" value="Glutathione synthetase ATP-binding domain-like"/>
    <property type="match status" value="1"/>
</dbReference>
<dbReference type="PROSITE" id="PS50975">
    <property type="entry name" value="ATP_GRASP"/>
    <property type="match status" value="1"/>
</dbReference>
<protein>
    <recommendedName>
        <fullName evidence="2">ATP-grasp domain-containing protein</fullName>
    </recommendedName>
</protein>
<dbReference type="InterPro" id="IPR011761">
    <property type="entry name" value="ATP-grasp"/>
</dbReference>
<proteinExistence type="predicted"/>
<sequence>MSRQTFPVIHAVAPASLESWFGHFVDLAPGDRTVFTGEDAGVDVAPLLEAIGRAPRATVIFHSSHATLGRDQLLAFRLRELGHRAECQSRLCASLGSDKILMKEFFDRYRLVSPPWARAGEPLPEAGPDTPVVIKDRHGTQSVGTRLARADECRLAPNELGELYVDGVEYSVLIYRDEHGTATFPPVWKGPTTQDLVPPWQRLRLCPDPALGGTWDRKLRAVGKRLADLAEAHGYLEAEFLLTPAGEVHLLEINPRVSGTMRLAAMATRLPIFSLHARPELRDHLCAARFSGEVPYSGAPITDADGEVFATSRLTVAGESPGEVRAKLRELGAEPRVLPRAS</sequence>
<dbReference type="PROSITE" id="PS00867">
    <property type="entry name" value="CPSASE_2"/>
    <property type="match status" value="1"/>
</dbReference>
<evidence type="ECO:0000313" key="3">
    <source>
        <dbReference type="EMBL" id="MFC7600658.1"/>
    </source>
</evidence>
<dbReference type="InterPro" id="IPR005479">
    <property type="entry name" value="CPAse_ATP-bd"/>
</dbReference>
<gene>
    <name evidence="3" type="ORF">ACFQVD_11170</name>
</gene>
<dbReference type="EMBL" id="JBHTEE010000001">
    <property type="protein sequence ID" value="MFC7600658.1"/>
    <property type="molecule type" value="Genomic_DNA"/>
</dbReference>
<evidence type="ECO:0000259" key="2">
    <source>
        <dbReference type="PROSITE" id="PS50975"/>
    </source>
</evidence>
<dbReference type="Proteomes" id="UP001596514">
    <property type="component" value="Unassembled WGS sequence"/>
</dbReference>
<keyword evidence="4" id="KW-1185">Reference proteome</keyword>
<reference evidence="4" key="1">
    <citation type="journal article" date="2019" name="Int. J. Syst. Evol. Microbiol.">
        <title>The Global Catalogue of Microorganisms (GCM) 10K type strain sequencing project: providing services to taxonomists for standard genome sequencing and annotation.</title>
        <authorList>
            <consortium name="The Broad Institute Genomics Platform"/>
            <consortium name="The Broad Institute Genome Sequencing Center for Infectious Disease"/>
            <person name="Wu L."/>
            <person name="Ma J."/>
        </authorList>
    </citation>
    <scope>NUCLEOTIDE SEQUENCE [LARGE SCALE GENOMIC DNA]</scope>
    <source>
        <strain evidence="4">JCM 10083</strain>
    </source>
</reference>
<dbReference type="Gene3D" id="3.30.470.20">
    <property type="entry name" value="ATP-grasp fold, B domain"/>
    <property type="match status" value="1"/>
</dbReference>
<evidence type="ECO:0000256" key="1">
    <source>
        <dbReference type="PROSITE-ProRule" id="PRU00409"/>
    </source>
</evidence>
<keyword evidence="1" id="KW-0067">ATP-binding</keyword>
<keyword evidence="1" id="KW-0547">Nucleotide-binding</keyword>
<dbReference type="RefSeq" id="WP_343962652.1">
    <property type="nucleotide sequence ID" value="NZ_BAAAGK010000012.1"/>
</dbReference>
<feature type="domain" description="ATP-grasp" evidence="2">
    <location>
        <begin position="103"/>
        <end position="281"/>
    </location>
</feature>
<comment type="caution">
    <text evidence="3">The sequence shown here is derived from an EMBL/GenBank/DDBJ whole genome shotgun (WGS) entry which is preliminary data.</text>
</comment>
<name>A0ABW2SX63_9ACTN</name>